<dbReference type="EMBL" id="CAJNOJ010000237">
    <property type="protein sequence ID" value="CAF1324192.1"/>
    <property type="molecule type" value="Genomic_DNA"/>
</dbReference>
<sequence>MLYVLTKNGKPVNQLDIMKQDISHHSLLQYALHFHPKYNELLTFGFTNRYSWISSFSNNTEGAALPVDNLYLPHPVYLQIQEELARTSTDGIYRLSPHLRTNKCLSVSNDSTSGNIRSLKHIVFCSKMMCTTKSSNRNVELNVKLRLLY</sequence>
<dbReference type="OrthoDB" id="10003807at2759"/>
<comment type="caution">
    <text evidence="2">The sequence shown here is derived from an EMBL/GenBank/DDBJ whole genome shotgun (WGS) entry which is preliminary data.</text>
</comment>
<reference evidence="2" key="1">
    <citation type="submission" date="2021-02" db="EMBL/GenBank/DDBJ databases">
        <authorList>
            <person name="Nowell W R."/>
        </authorList>
    </citation>
    <scope>NUCLEOTIDE SEQUENCE</scope>
</reference>
<dbReference type="Proteomes" id="UP000663852">
    <property type="component" value="Unassembled WGS sequence"/>
</dbReference>
<protein>
    <submittedName>
        <fullName evidence="2">Uncharacterized protein</fullName>
    </submittedName>
</protein>
<dbReference type="AlphaFoldDB" id="A0A816FGC7"/>
<evidence type="ECO:0000313" key="2">
    <source>
        <dbReference type="EMBL" id="CAF1661136.1"/>
    </source>
</evidence>
<evidence type="ECO:0000313" key="1">
    <source>
        <dbReference type="EMBL" id="CAF1324192.1"/>
    </source>
</evidence>
<organism evidence="2 3">
    <name type="scientific">Adineta ricciae</name>
    <name type="common">Rotifer</name>
    <dbReference type="NCBI Taxonomy" id="249248"/>
    <lineage>
        <taxon>Eukaryota</taxon>
        <taxon>Metazoa</taxon>
        <taxon>Spiralia</taxon>
        <taxon>Gnathifera</taxon>
        <taxon>Rotifera</taxon>
        <taxon>Eurotatoria</taxon>
        <taxon>Bdelloidea</taxon>
        <taxon>Adinetida</taxon>
        <taxon>Adinetidae</taxon>
        <taxon>Adineta</taxon>
    </lineage>
</organism>
<dbReference type="EMBL" id="CAJNOR010011418">
    <property type="protein sequence ID" value="CAF1661136.1"/>
    <property type="molecule type" value="Genomic_DNA"/>
</dbReference>
<name>A0A816FGC7_ADIRI</name>
<accession>A0A816FGC7</accession>
<proteinExistence type="predicted"/>
<dbReference type="Proteomes" id="UP000663828">
    <property type="component" value="Unassembled WGS sequence"/>
</dbReference>
<gene>
    <name evidence="1" type="ORF">EDS130_LOCUS31831</name>
    <name evidence="2" type="ORF">XAT740_LOCUS56886</name>
</gene>
<keyword evidence="3" id="KW-1185">Reference proteome</keyword>
<evidence type="ECO:0000313" key="3">
    <source>
        <dbReference type="Proteomes" id="UP000663828"/>
    </source>
</evidence>